<accession>A0A5N6DJS6</accession>
<gene>
    <name evidence="1" type="ORF">BDV34DRAFT_226397</name>
</gene>
<proteinExistence type="predicted"/>
<keyword evidence="2" id="KW-1185">Reference proteome</keyword>
<sequence length="135" mass="14915">MSFHAWLVGLQNDKVEDYGVVNPLRTKEEELLHCKASNDRTIFKLQAVTEQKHTSLCGRPEKDQVMIRSDQITITVIGQDDGHVRSENGVLVPGGSGCDPFFFSDFKTASLPSGVSGDAVMKKFENDGDEWELAA</sequence>
<dbReference type="EMBL" id="ML734980">
    <property type="protein sequence ID" value="KAB8204390.1"/>
    <property type="molecule type" value="Genomic_DNA"/>
</dbReference>
<reference evidence="1 2" key="1">
    <citation type="submission" date="2019-04" db="EMBL/GenBank/DDBJ databases">
        <title>Fungal friends and foes A comparative genomics study of 23 Aspergillus species from section Flavi.</title>
        <authorList>
            <consortium name="DOE Joint Genome Institute"/>
            <person name="Kjaerbolling I."/>
            <person name="Vesth T.C."/>
            <person name="Frisvad J.C."/>
            <person name="Nybo J.L."/>
            <person name="Theobald S."/>
            <person name="Kildgaard S."/>
            <person name="Petersen T.I."/>
            <person name="Kuo A."/>
            <person name="Sato A."/>
            <person name="Lyhne E.K."/>
            <person name="Kogle M.E."/>
            <person name="Wiebenga A."/>
            <person name="Kun R.S."/>
            <person name="Lubbers R.J."/>
            <person name="Makela M.R."/>
            <person name="Barry K."/>
            <person name="Chovatia M."/>
            <person name="Clum A."/>
            <person name="Daum C."/>
            <person name="Haridas S."/>
            <person name="He G."/>
            <person name="LaButti K."/>
            <person name="Lipzen A."/>
            <person name="Mondo S."/>
            <person name="Pangilinan J."/>
            <person name="Riley R."/>
            <person name="Salamov A."/>
            <person name="Simmons B.A."/>
            <person name="Magnuson J.K."/>
            <person name="Henrissat B."/>
            <person name="Mortensen U.H."/>
            <person name="Larsen T.O."/>
            <person name="De vries R.P."/>
            <person name="Grigoriev I.V."/>
            <person name="Machida M."/>
            <person name="Baker S.E."/>
            <person name="Andersen M.R."/>
        </authorList>
    </citation>
    <scope>NUCLEOTIDE SEQUENCE [LARGE SCALE GENOMIC DNA]</scope>
    <source>
        <strain evidence="1 2">CBS 117618</strain>
    </source>
</reference>
<evidence type="ECO:0000313" key="1">
    <source>
        <dbReference type="EMBL" id="KAB8204390.1"/>
    </source>
</evidence>
<dbReference type="AlphaFoldDB" id="A0A5N6DJS6"/>
<dbReference type="VEuPathDB" id="FungiDB:BDV34DRAFT_226397"/>
<organism evidence="1 2">
    <name type="scientific">Aspergillus parasiticus</name>
    <dbReference type="NCBI Taxonomy" id="5067"/>
    <lineage>
        <taxon>Eukaryota</taxon>
        <taxon>Fungi</taxon>
        <taxon>Dikarya</taxon>
        <taxon>Ascomycota</taxon>
        <taxon>Pezizomycotina</taxon>
        <taxon>Eurotiomycetes</taxon>
        <taxon>Eurotiomycetidae</taxon>
        <taxon>Eurotiales</taxon>
        <taxon>Aspergillaceae</taxon>
        <taxon>Aspergillus</taxon>
        <taxon>Aspergillus subgen. Circumdati</taxon>
    </lineage>
</organism>
<protein>
    <submittedName>
        <fullName evidence="1">Uncharacterized protein</fullName>
    </submittedName>
</protein>
<name>A0A5N6DJS6_ASPPA</name>
<evidence type="ECO:0000313" key="2">
    <source>
        <dbReference type="Proteomes" id="UP000326532"/>
    </source>
</evidence>
<dbReference type="Proteomes" id="UP000326532">
    <property type="component" value="Unassembled WGS sequence"/>
</dbReference>